<feature type="non-terminal residue" evidence="1">
    <location>
        <position position="163"/>
    </location>
</feature>
<proteinExistence type="predicted"/>
<evidence type="ECO:0000313" key="1">
    <source>
        <dbReference type="EMBL" id="KPM09655.1"/>
    </source>
</evidence>
<name>A0A132AGF8_SARSC</name>
<dbReference type="Proteomes" id="UP000616769">
    <property type="component" value="Unassembled WGS sequence"/>
</dbReference>
<comment type="caution">
    <text evidence="1">The sequence shown here is derived from an EMBL/GenBank/DDBJ whole genome shotgun (WGS) entry which is preliminary data.</text>
</comment>
<gene>
    <name evidence="1" type="ORF">QR98_0081960</name>
</gene>
<sequence length="163" mass="18738">MAFIPIDVRDYARIKPIQTILDASLTTTTASPIDIKVKPIASLNSYSEQFRANNNDEKNFQHSTMISSSSFKPTIPIVVKTKPLLPNLTEAFDKKFNLIDDFYRKRNKFISANNYHQQRYQTKQPIDSSLIDSLQSQKTKSQSLITTPMPEVFVTIENQFYLI</sequence>
<protein>
    <submittedName>
        <fullName evidence="1">Uncharacterized protein</fullName>
    </submittedName>
</protein>
<reference evidence="1 2" key="1">
    <citation type="journal article" date="2015" name="Parasit. Vectors">
        <title>Draft genome of the scabies mite.</title>
        <authorList>
            <person name="Rider S.D.Jr."/>
            <person name="Morgan M.S."/>
            <person name="Arlian L.G."/>
        </authorList>
    </citation>
    <scope>NUCLEOTIDE SEQUENCE [LARGE SCALE GENOMIC DNA]</scope>
    <source>
        <strain evidence="1">Arlian Lab</strain>
    </source>
</reference>
<dbReference type="OrthoDB" id="6516586at2759"/>
<dbReference type="EMBL" id="JXLN01013870">
    <property type="protein sequence ID" value="KPM09655.1"/>
    <property type="molecule type" value="Genomic_DNA"/>
</dbReference>
<accession>A0A132AGF8</accession>
<evidence type="ECO:0000313" key="2">
    <source>
        <dbReference type="Proteomes" id="UP000616769"/>
    </source>
</evidence>
<organism evidence="1 2">
    <name type="scientific">Sarcoptes scabiei</name>
    <name type="common">Itch mite</name>
    <name type="synonym">Acarus scabiei</name>
    <dbReference type="NCBI Taxonomy" id="52283"/>
    <lineage>
        <taxon>Eukaryota</taxon>
        <taxon>Metazoa</taxon>
        <taxon>Ecdysozoa</taxon>
        <taxon>Arthropoda</taxon>
        <taxon>Chelicerata</taxon>
        <taxon>Arachnida</taxon>
        <taxon>Acari</taxon>
        <taxon>Acariformes</taxon>
        <taxon>Sarcoptiformes</taxon>
        <taxon>Astigmata</taxon>
        <taxon>Psoroptidia</taxon>
        <taxon>Sarcoptoidea</taxon>
        <taxon>Sarcoptidae</taxon>
        <taxon>Sarcoptinae</taxon>
        <taxon>Sarcoptes</taxon>
    </lineage>
</organism>
<dbReference type="AlphaFoldDB" id="A0A132AGF8"/>
<dbReference type="VEuPathDB" id="VectorBase:SSCA009317"/>